<sequence>MRTLRDNFIGFCGYTGRPGSVCTLPCLRIRTYVMAVFAVDDLCVLFELGRDLGWDFEFVYLPLEGQCIDFDRGLRFANACNYYDYVIVYDVQADGVIVFRRYEHLNDAVTRNV</sequence>
<evidence type="ECO:0000313" key="1">
    <source>
        <dbReference type="EMBL" id="CDI95398.1"/>
    </source>
</evidence>
<evidence type="ECO:0000313" key="2">
    <source>
        <dbReference type="Proteomes" id="UP000163196"/>
    </source>
</evidence>
<reference evidence="1 2" key="2">
    <citation type="submission" date="2013-11" db="EMBL/GenBank/DDBJ databases">
        <title>Genome sequence of a novel, newly isolated strain of guinea pig cytomegalovirus: CIDMTR strain.</title>
        <authorList>
            <person name="Schleiss M.R."/>
            <person name="Hernandez-Alvarado N."/>
            <person name="Ramaraj T."/>
            <person name="Crow J.A."/>
        </authorList>
    </citation>
    <scope>NUCLEOTIDE SEQUENCE [LARGE SCALE GENOMIC DNA]</scope>
    <source>
        <strain evidence="1">CIDMTR</strain>
    </source>
</reference>
<organism evidence="1 2">
    <name type="scientific">Caviid herpesvirus 2 str. CIDMTR</name>
    <dbReference type="NCBI Taxonomy" id="1415526"/>
    <lineage>
        <taxon>Viruses</taxon>
        <taxon>Duplodnaviria</taxon>
        <taxon>Heunggongvirae</taxon>
        <taxon>Peploviricota</taxon>
        <taxon>Herviviricetes</taxon>
        <taxon>Herpesvirales</taxon>
        <taxon>Orthoherpesviridae</taxon>
        <taxon>Betaherpesvirinae</taxon>
        <taxon>Quwivirus</taxon>
        <taxon>Quwivirus caviidbeta2</taxon>
    </lineage>
</organism>
<name>U6HC27_9BETA</name>
<reference evidence="1 2" key="1">
    <citation type="submission" date="2013-09" db="EMBL/GenBank/DDBJ databases">
        <authorList>
            <person name="Sundararajan A."/>
        </authorList>
    </citation>
    <scope>NUCLEOTIDE SEQUENCE [LARGE SCALE GENOMIC DNA]</scope>
    <source>
        <strain evidence="1">CIDMTR</strain>
    </source>
</reference>
<dbReference type="EMBL" id="HG531783">
    <property type="protein sequence ID" value="CDI95398.1"/>
    <property type="molecule type" value="Genomic_DNA"/>
</dbReference>
<dbReference type="Proteomes" id="UP000163196">
    <property type="component" value="Genome"/>
</dbReference>
<proteinExistence type="predicted"/>
<accession>U6HC27</accession>
<protein>
    <submittedName>
        <fullName evidence="1">Gp53.1</fullName>
    </submittedName>
</protein>